<feature type="compositionally biased region" description="Low complexity" evidence="2">
    <location>
        <begin position="433"/>
        <end position="445"/>
    </location>
</feature>
<feature type="region of interest" description="Disordered" evidence="2">
    <location>
        <begin position="1102"/>
        <end position="1153"/>
    </location>
</feature>
<feature type="compositionally biased region" description="Basic and acidic residues" evidence="2">
    <location>
        <begin position="1112"/>
        <end position="1123"/>
    </location>
</feature>
<reference evidence="4" key="2">
    <citation type="submission" date="2024-04" db="EMBL/GenBank/DDBJ databases">
        <authorList>
            <person name="Chen Y."/>
            <person name="Shah S."/>
            <person name="Dougan E. K."/>
            <person name="Thang M."/>
            <person name="Chan C."/>
        </authorList>
    </citation>
    <scope>NUCLEOTIDE SEQUENCE [LARGE SCALE GENOMIC DNA]</scope>
</reference>
<dbReference type="SUPFAM" id="SSF56672">
    <property type="entry name" value="DNA/RNA polymerases"/>
    <property type="match status" value="1"/>
</dbReference>
<dbReference type="OrthoDB" id="412157at2759"/>
<evidence type="ECO:0000313" key="5">
    <source>
        <dbReference type="Proteomes" id="UP001152797"/>
    </source>
</evidence>
<dbReference type="Gene3D" id="1.10.443.10">
    <property type="entry name" value="Intergrase catalytic core"/>
    <property type="match status" value="1"/>
</dbReference>
<name>A0A9P1GN09_9DINO</name>
<accession>A0A9P1GN09</accession>
<evidence type="ECO:0000256" key="1">
    <source>
        <dbReference type="ARBA" id="ARBA00023172"/>
    </source>
</evidence>
<sequence length="2355" mass="260733">MRDSKFQIALRRWLDVLLQLPPECGIVIQLKQVGDISHQLRMLRDIFAKKAPQTLLKRCHSFLRFIHHLKDVGETFPGTEHGLYGFLCGLRDAGATTSNLQSVVQALNFAQHVVGLPELAVVTTSRRCIGAVGMRNVGPKRQAHPFTVSELLVLHSVLLDQCEDSWNRVFAGTVLFAVYSRSRWMDMQHAESMEVDTDFTGFAVYVELHISVHKCQESTAFRNTFLTAVAPNLGITAEPWVQAWLDVRLELGIDFKLGLPTLPAPNSDGLPTKRPLSTDEMKQWLRLVLTSKGMNLDGRRLTSHSCKCTLLSWLAKHGDDWADRMALGGHVSFMKSAIVYSRDAMARPIRVLEKLLLDVRLGRFCPDESRSGRFKDVSTGDAATGSDFADLGFGDNSLDLFGLPQPTKFDDDVIVIDNEEIETNDVKHETPGDSSSDSDVLTTSSSEDEAGARCSGASRVMRPPTVPDSLKLTQHTKYKTLHLMEKQDQKIMLCGRAIVQGRYDAASEAIQPRASVSRHLLYSLFYLCQFCQWRSDKDDDNFDSFGALPESDDVVATGISSSSEILQGAVIAMADSARVRSKRRMDAHSLGAAQIPRGPVLDNENFSQMLQDAFIRNAEPMSVVMPWEKGVAKTIFSKGPNVLKVQKQQLRSWVQATDNLSEDAIAAGPTMVGAPSATLSGALFEKALSVVTDQNFLEKRQEDLDLAVDKWFSIIRINLLGSEVGQTIIGHGGNIQEQKLGAYETIEAIIGVRSRTTAISRANALLKFFRWRADFTEDDGKPVTEQAAWSYVAKLRADGAAPTRASSFLAACGYALHVFGFKDFDCVYNSRRVRGIAEIMHSGKNPLKQAKVLSVAQVVALHSLMEDKAANFIDRALAAYALLALYGRCRHSDLAFVDCVMHDFDWKGGFVEVSTRLHKTAKSATQKSQLLPIVIPAIGVTGQVWVQEASEAFSACGLNLDGSIQGPLFRPPMAAGGGLCKRGLTSSEVTKFLRLLFECNDNNVDGPRVSSHSLKATALSWASKFGLPIPDKAILGRHASATTEAHAIYSRDLSVASVMKLQDIILRISRLEFQPDNPRRGYFAEENAPCAEPDAIELVKVEEDSPAQEGVENEKEMDKETISDHQSSSGSSSEESSSSDEEVRPPPPKCYRHTAKDHLAGRFVSHKTSKLVHYKDSVVGESKAVGKAVLSCGRVLNSNYDIVVHFDTDSVNAPDSSSIKKVPNAERETKMRTHEVLTQKSPSKMLDISSESLIIKEKTEVQDMVVSSALQVQESLQRRGLALVFADLVQHANYTRYLTTLFSHLHREPPAGYSRCSVSQIVAADKLVWQALLEEGVQPKRDDAGVLALDTKLLSTLESYRVSFSLLPLIAKKEGPGNIQKKNKPQQPWSSGKGAVATTQKPWLKQKGGKKGGKSKQRVPSHIFKLGGTASNPEGEPICFGFNSEGGCSEAADGAKVSPRQPIIHAVSVLAEMNNFPQFSETQRILVSLKELGLVESFGVDHDVDKAIATVKRLDLKIPGPVPLRSHELPEGLTGLRGKDRRRDLGHLPKLRADWFSKWTARAKELQPAEMEMKAGMPAHIATILKPKRLLLWKEILLDLGYPDADVVSELANGTELVGEVPTYGIFEKTFKPAETTVDSLCKEAKSIKQKHYHSCRSSGDKEIDELVWKKTQEEVELGWASGPIDIANLPADAIVSRRFGFRQPGKIRLIDDLSASNVNQTVQCAESPKPQSIDFVAALLLTILKSSGALKIMWSVFFDDYVVFSQKLHVKSTEATVELLFRLLGWKFAEEGEKATCFGDDFSALGVRLNLENANLGKVSFINTEKRITELTSAIEDIIRKGRMTVLESQKLRGRMQFADGQVFGRLGKLCMKAITQHAFKGRGDKLEKPTVDALRRFVIFLNHAEPRSLELASDSVWTIYTDACYEPQRTDWVCGLGGVLVNPLGEKVAFFSMELSTEQRRALGAEFKKTIIFEAELLAMVLAFSVWRMWQKLRCKHFGRVPSEARNGYKRTPQSAPADDDMQRFTDRLMGGPATLADLAVVKRIHFEAVTLVMVDLQHHSSAQDLSEPGRSLPFVEKQRRLAVQQAKVTGISHRHEQQASHALIDACFQMVESGSLVYLAPSKCGTRDQEIQQDTKTKQKQLVTIEQGALKAIANQSLATIDVGTELRLLYALQRRGLAMDLVGLMSWDTHTDWSNKLFRALMADTVPSFNPITIDQLLRADQELFLLLAAEHTGSLKAPSVDQDPPLDQEVRRLMNDPRINVHLTPIQRIEKRAAPAGPPGQGSPNRNNFNKKQKTDAPKAPSQDTMVRTPMHGDVDSKPKPHLEEFAGHVKKRLDLHPYDQTRFQTVCQD</sequence>
<feature type="region of interest" description="Disordered" evidence="2">
    <location>
        <begin position="421"/>
        <end position="469"/>
    </location>
</feature>
<dbReference type="InterPro" id="IPR011010">
    <property type="entry name" value="DNA_brk_join_enz"/>
</dbReference>
<keyword evidence="5" id="KW-1185">Reference proteome</keyword>
<reference evidence="3" key="1">
    <citation type="submission" date="2022-10" db="EMBL/GenBank/DDBJ databases">
        <authorList>
            <person name="Chen Y."/>
            <person name="Dougan E. K."/>
            <person name="Chan C."/>
            <person name="Rhodes N."/>
            <person name="Thang M."/>
        </authorList>
    </citation>
    <scope>NUCLEOTIDE SEQUENCE</scope>
</reference>
<gene>
    <name evidence="3" type="ORF">C1SCF055_LOCUS42464</name>
</gene>
<proteinExistence type="predicted"/>
<feature type="compositionally biased region" description="Basic and acidic residues" evidence="2">
    <location>
        <begin position="2316"/>
        <end position="2342"/>
    </location>
</feature>
<feature type="region of interest" description="Disordered" evidence="2">
    <location>
        <begin position="2276"/>
        <end position="2342"/>
    </location>
</feature>
<feature type="compositionally biased region" description="Low complexity" evidence="2">
    <location>
        <begin position="1127"/>
        <end position="1136"/>
    </location>
</feature>
<dbReference type="SUPFAM" id="SSF56349">
    <property type="entry name" value="DNA breaking-rejoining enzymes"/>
    <property type="match status" value="1"/>
</dbReference>
<protein>
    <submittedName>
        <fullName evidence="3">Uncharacterized protein</fullName>
    </submittedName>
</protein>
<keyword evidence="1" id="KW-0233">DNA recombination</keyword>
<dbReference type="EMBL" id="CAMXCT030006658">
    <property type="protein sequence ID" value="CAL4805164.1"/>
    <property type="molecule type" value="Genomic_DNA"/>
</dbReference>
<dbReference type="InterPro" id="IPR043502">
    <property type="entry name" value="DNA/RNA_pol_sf"/>
</dbReference>
<organism evidence="3">
    <name type="scientific">Cladocopium goreaui</name>
    <dbReference type="NCBI Taxonomy" id="2562237"/>
    <lineage>
        <taxon>Eukaryota</taxon>
        <taxon>Sar</taxon>
        <taxon>Alveolata</taxon>
        <taxon>Dinophyceae</taxon>
        <taxon>Suessiales</taxon>
        <taxon>Symbiodiniaceae</taxon>
        <taxon>Cladocopium</taxon>
    </lineage>
</organism>
<feature type="compositionally biased region" description="Basic residues" evidence="2">
    <location>
        <begin position="1407"/>
        <end position="1419"/>
    </location>
</feature>
<comment type="caution">
    <text evidence="3">The sequence shown here is derived from an EMBL/GenBank/DDBJ whole genome shotgun (WGS) entry which is preliminary data.</text>
</comment>
<dbReference type="GO" id="GO:0003677">
    <property type="term" value="F:DNA binding"/>
    <property type="evidence" value="ECO:0007669"/>
    <property type="project" value="InterPro"/>
</dbReference>
<dbReference type="InterPro" id="IPR013762">
    <property type="entry name" value="Integrase-like_cat_sf"/>
</dbReference>
<evidence type="ECO:0000256" key="2">
    <source>
        <dbReference type="SAM" id="MobiDB-lite"/>
    </source>
</evidence>
<feature type="region of interest" description="Disordered" evidence="2">
    <location>
        <begin position="1375"/>
        <end position="1420"/>
    </location>
</feature>
<dbReference type="GO" id="GO:0015074">
    <property type="term" value="P:DNA integration"/>
    <property type="evidence" value="ECO:0007669"/>
    <property type="project" value="InterPro"/>
</dbReference>
<dbReference type="GO" id="GO:0006310">
    <property type="term" value="P:DNA recombination"/>
    <property type="evidence" value="ECO:0007669"/>
    <property type="project" value="UniProtKB-KW"/>
</dbReference>
<dbReference type="Proteomes" id="UP001152797">
    <property type="component" value="Unassembled WGS sequence"/>
</dbReference>
<dbReference type="EMBL" id="CAMXCT020006658">
    <property type="protein sequence ID" value="CAL1171227.1"/>
    <property type="molecule type" value="Genomic_DNA"/>
</dbReference>
<evidence type="ECO:0000313" key="4">
    <source>
        <dbReference type="EMBL" id="CAL1171227.1"/>
    </source>
</evidence>
<evidence type="ECO:0000313" key="3">
    <source>
        <dbReference type="EMBL" id="CAI4017852.1"/>
    </source>
</evidence>
<dbReference type="EMBL" id="CAMXCT010006658">
    <property type="protein sequence ID" value="CAI4017852.1"/>
    <property type="molecule type" value="Genomic_DNA"/>
</dbReference>